<feature type="transmembrane region" description="Helical" evidence="7">
    <location>
        <begin position="318"/>
        <end position="341"/>
    </location>
</feature>
<feature type="transmembrane region" description="Helical" evidence="7">
    <location>
        <begin position="20"/>
        <end position="38"/>
    </location>
</feature>
<keyword evidence="5 7" id="KW-1133">Transmembrane helix</keyword>
<dbReference type="InterPro" id="IPR052923">
    <property type="entry name" value="UPF0718"/>
</dbReference>
<evidence type="ECO:0000256" key="7">
    <source>
        <dbReference type="SAM" id="Phobius"/>
    </source>
</evidence>
<feature type="transmembrane region" description="Helical" evidence="7">
    <location>
        <begin position="215"/>
        <end position="243"/>
    </location>
</feature>
<proteinExistence type="inferred from homology"/>
<sequence length="354" mass="38672">MIMTHIKNIILESYNLLSAMAPYLLFGFFFAGILHMFINPKILARHTGKNSFFSVLKASIFGIPLPLCSCGVLPAAISLKKDGASRGAVLSFLISTPTTGVDSILATYSLMGLVFTFFRIFASFFAALMAGMVENLFATRYEENKTFENKICKHCAEKNKHKHTNTFKLKGVFLYGFGELLTDSALWLLSGILIGGIISYLLPKEFISNYMGNSFFSMIIMFIVGIPMYVCATGSIPIAAALLAKGVNLGAVLVFLMAGPATNIVSLILISKNLGARSVAIYLSCIAFVSISLGMLMDKFYGGANFAAMNIVDCHKELLPQVIETISVVILICLIIFNLFISKRRKNETCSMAI</sequence>
<reference evidence="8 9" key="1">
    <citation type="submission" date="2015-02" db="EMBL/GenBank/DDBJ databases">
        <title>Single-cell genomics of uncultivated deep-branching MTB reveals a conserved set of magnetosome genes.</title>
        <authorList>
            <person name="Kolinko S."/>
            <person name="Richter M."/>
            <person name="Glockner F.O."/>
            <person name="Brachmann A."/>
            <person name="Schuler D."/>
        </authorList>
    </citation>
    <scope>NUCLEOTIDE SEQUENCE [LARGE SCALE GENOMIC DNA]</scope>
    <source>
        <strain evidence="8">SKK-01</strain>
    </source>
</reference>
<feature type="transmembrane region" description="Helical" evidence="7">
    <location>
        <begin position="58"/>
        <end position="77"/>
    </location>
</feature>
<dbReference type="GO" id="GO:0005886">
    <property type="term" value="C:plasma membrane"/>
    <property type="evidence" value="ECO:0007669"/>
    <property type="project" value="UniProtKB-SubCell"/>
</dbReference>
<feature type="transmembrane region" description="Helical" evidence="7">
    <location>
        <begin position="117"/>
        <end position="138"/>
    </location>
</feature>
<evidence type="ECO:0000256" key="2">
    <source>
        <dbReference type="ARBA" id="ARBA00006386"/>
    </source>
</evidence>
<dbReference type="PATRIC" id="fig|1609969.3.peg.763"/>
<dbReference type="NCBIfam" id="NF033936">
    <property type="entry name" value="CuZnOut_SO0444"/>
    <property type="match status" value="1"/>
</dbReference>
<comment type="similarity">
    <text evidence="2">Belongs to the UPF0718 family.</text>
</comment>
<evidence type="ECO:0000256" key="3">
    <source>
        <dbReference type="ARBA" id="ARBA00022475"/>
    </source>
</evidence>
<accession>A0A0F0CQ83</accession>
<evidence type="ECO:0000256" key="1">
    <source>
        <dbReference type="ARBA" id="ARBA00004651"/>
    </source>
</evidence>
<feature type="transmembrane region" description="Helical" evidence="7">
    <location>
        <begin position="184"/>
        <end position="203"/>
    </location>
</feature>
<dbReference type="EMBL" id="JYNY01000161">
    <property type="protein sequence ID" value="KJJ85432.1"/>
    <property type="molecule type" value="Genomic_DNA"/>
</dbReference>
<feature type="transmembrane region" description="Helical" evidence="7">
    <location>
        <begin position="249"/>
        <end position="270"/>
    </location>
</feature>
<organism evidence="8 9">
    <name type="scientific">Candidatus Omnitrophus magneticus</name>
    <dbReference type="NCBI Taxonomy" id="1609969"/>
    <lineage>
        <taxon>Bacteria</taxon>
        <taxon>Pseudomonadati</taxon>
        <taxon>Candidatus Omnitrophota</taxon>
        <taxon>Candidatus Omnitrophus</taxon>
    </lineage>
</organism>
<dbReference type="Pfam" id="PF03773">
    <property type="entry name" value="ArsP_1"/>
    <property type="match status" value="1"/>
</dbReference>
<dbReference type="PANTHER" id="PTHR34184:SF4">
    <property type="entry name" value="UPF0718 PROTEIN YCGR"/>
    <property type="match status" value="1"/>
</dbReference>
<dbReference type="InterPro" id="IPR005524">
    <property type="entry name" value="DUF318"/>
</dbReference>
<evidence type="ECO:0000313" key="8">
    <source>
        <dbReference type="EMBL" id="KJJ85432.1"/>
    </source>
</evidence>
<evidence type="ECO:0000256" key="5">
    <source>
        <dbReference type="ARBA" id="ARBA00022989"/>
    </source>
</evidence>
<comment type="caution">
    <text evidence="8">The sequence shown here is derived from an EMBL/GenBank/DDBJ whole genome shotgun (WGS) entry which is preliminary data.</text>
</comment>
<evidence type="ECO:0000256" key="4">
    <source>
        <dbReference type="ARBA" id="ARBA00022692"/>
    </source>
</evidence>
<evidence type="ECO:0000256" key="6">
    <source>
        <dbReference type="ARBA" id="ARBA00023136"/>
    </source>
</evidence>
<keyword evidence="3" id="KW-1003">Cell membrane</keyword>
<gene>
    <name evidence="8" type="ORF">OMAG_000702</name>
</gene>
<evidence type="ECO:0000313" key="9">
    <source>
        <dbReference type="Proteomes" id="UP000033428"/>
    </source>
</evidence>
<keyword evidence="9" id="KW-1185">Reference proteome</keyword>
<dbReference type="Proteomes" id="UP000033428">
    <property type="component" value="Unassembled WGS sequence"/>
</dbReference>
<comment type="subcellular location">
    <subcellularLocation>
        <location evidence="1">Cell membrane</location>
        <topology evidence="1">Multi-pass membrane protein</topology>
    </subcellularLocation>
</comment>
<keyword evidence="4 7" id="KW-0812">Transmembrane</keyword>
<keyword evidence="6 7" id="KW-0472">Membrane</keyword>
<feature type="transmembrane region" description="Helical" evidence="7">
    <location>
        <begin position="279"/>
        <end position="298"/>
    </location>
</feature>
<protein>
    <submittedName>
        <fullName evidence="8">Permease</fullName>
    </submittedName>
</protein>
<dbReference type="AlphaFoldDB" id="A0A0F0CQ83"/>
<dbReference type="PANTHER" id="PTHR34184">
    <property type="entry name" value="UPF0718 PROTEIN YCGR"/>
    <property type="match status" value="1"/>
</dbReference>
<name>A0A0F0CQ83_9BACT</name>